<dbReference type="InterPro" id="IPR001606">
    <property type="entry name" value="ARID_dom"/>
</dbReference>
<dbReference type="InterPro" id="IPR000949">
    <property type="entry name" value="ELM2_dom"/>
</dbReference>
<dbReference type="SUPFAM" id="SSF46774">
    <property type="entry name" value="ARID-like"/>
    <property type="match status" value="1"/>
</dbReference>
<protein>
    <recommendedName>
        <fullName evidence="2">ARID domain-containing protein</fullName>
    </recommendedName>
</protein>
<dbReference type="Proteomes" id="UP001291623">
    <property type="component" value="Unassembled WGS sequence"/>
</dbReference>
<dbReference type="PANTHER" id="PTHR46410">
    <property type="entry name" value="AT-RICH INTERACTIVE DOMAIN-CONTAINING PROTEIN 2"/>
    <property type="match status" value="1"/>
</dbReference>
<organism evidence="3 4">
    <name type="scientific">Anisodus tanguticus</name>
    <dbReference type="NCBI Taxonomy" id="243964"/>
    <lineage>
        <taxon>Eukaryota</taxon>
        <taxon>Viridiplantae</taxon>
        <taxon>Streptophyta</taxon>
        <taxon>Embryophyta</taxon>
        <taxon>Tracheophyta</taxon>
        <taxon>Spermatophyta</taxon>
        <taxon>Magnoliopsida</taxon>
        <taxon>eudicotyledons</taxon>
        <taxon>Gunneridae</taxon>
        <taxon>Pentapetalae</taxon>
        <taxon>asterids</taxon>
        <taxon>lamiids</taxon>
        <taxon>Solanales</taxon>
        <taxon>Solanaceae</taxon>
        <taxon>Solanoideae</taxon>
        <taxon>Hyoscyameae</taxon>
        <taxon>Anisodus</taxon>
    </lineage>
</organism>
<evidence type="ECO:0000313" key="3">
    <source>
        <dbReference type="EMBL" id="KAK4339296.1"/>
    </source>
</evidence>
<dbReference type="SMART" id="SM01189">
    <property type="entry name" value="ELM2"/>
    <property type="match status" value="1"/>
</dbReference>
<dbReference type="SMART" id="SM01014">
    <property type="entry name" value="ARID"/>
    <property type="match status" value="1"/>
</dbReference>
<dbReference type="PROSITE" id="PS51011">
    <property type="entry name" value="ARID"/>
    <property type="match status" value="1"/>
</dbReference>
<dbReference type="CDD" id="cd16100">
    <property type="entry name" value="ARID"/>
    <property type="match status" value="1"/>
</dbReference>
<accession>A0AAE1UTM8</accession>
<dbReference type="EMBL" id="JAVYJV010000023">
    <property type="protein sequence ID" value="KAK4339296.1"/>
    <property type="molecule type" value="Genomic_DNA"/>
</dbReference>
<dbReference type="Pfam" id="PF01388">
    <property type="entry name" value="ARID"/>
    <property type="match status" value="1"/>
</dbReference>
<name>A0AAE1UTM8_9SOLA</name>
<dbReference type="GO" id="GO:0003677">
    <property type="term" value="F:DNA binding"/>
    <property type="evidence" value="ECO:0007669"/>
    <property type="project" value="InterPro"/>
</dbReference>
<dbReference type="AlphaFoldDB" id="A0AAE1UTM8"/>
<keyword evidence="1" id="KW-0539">Nucleus</keyword>
<gene>
    <name evidence="3" type="ORF">RND71_040758</name>
</gene>
<evidence type="ECO:0000259" key="2">
    <source>
        <dbReference type="PROSITE" id="PS51011"/>
    </source>
</evidence>
<dbReference type="Gene3D" id="1.10.150.60">
    <property type="entry name" value="ARID DNA-binding domain"/>
    <property type="match status" value="1"/>
</dbReference>
<dbReference type="SMART" id="SM00501">
    <property type="entry name" value="BRIGHT"/>
    <property type="match status" value="1"/>
</dbReference>
<dbReference type="InterPro" id="IPR036431">
    <property type="entry name" value="ARID_dom_sf"/>
</dbReference>
<evidence type="ECO:0000256" key="1">
    <source>
        <dbReference type="ARBA" id="ARBA00023242"/>
    </source>
</evidence>
<comment type="caution">
    <text evidence="3">The sequence shown here is derived from an EMBL/GenBank/DDBJ whole genome shotgun (WGS) entry which is preliminary data.</text>
</comment>
<keyword evidence="4" id="KW-1185">Reference proteome</keyword>
<feature type="domain" description="ARID" evidence="2">
    <location>
        <begin position="21"/>
        <end position="111"/>
    </location>
</feature>
<reference evidence="3" key="1">
    <citation type="submission" date="2023-12" db="EMBL/GenBank/DDBJ databases">
        <title>Genome assembly of Anisodus tanguticus.</title>
        <authorList>
            <person name="Wang Y.-J."/>
        </authorList>
    </citation>
    <scope>NUCLEOTIDE SEQUENCE</scope>
    <source>
        <strain evidence="3">KB-2021</strain>
        <tissue evidence="3">Leaf</tissue>
    </source>
</reference>
<sequence length="629" mass="71948">MAGWSKRVDGSGLESFRSPEKVLVEEFINHLLKEFNRCSYFRPFPPMLGDGKTVDLCKLYLVVREKGGYQSVCTSGCWGVVAKECGFDSTCGLALKLVYVKYLDALDRAMMGLKKNDTNEKTSLGFGAVRMDLELDLKEVLMKISDEKKKDEEHADIDLTNGIEVRDFVGSIRNSEIFFANVKGIDEKMSVYAEEDSKFMNQKEDVIQCDTNDIGLMKVSGDEEDGVIRKRKYSDERASVGYDEENLKFVNGSGDVECDRDDVGLSKFSGDEEDDITRKRKRESYLDMLKWVTELAKDPCDPAIGHLPERSKWKSYGNDVVWKKVLLLRDEILLERNVDTSTQYSIWQNDQAIFDAQGVRHVGSLQQKQKMHPSMYDDNSGSERLRCSQRVLSAKDSLKNSGSHIDGTTNSSAESGVWWNRRRKKIASIGSEFQADIPELKNDIYESDSKWLGTRIWPLDKNEQSRILIERDPAGKGREDTCGCQYPGSYDCIRFHLYEKTRKTKLELGSAFYHWKFDRMGEKVALSWTTKNEQKFHDIVKSSPLSEDESFSYWPELFKSFPHKSRESLVSYYFNVFLLGRIGQQSRMNASDIDSDDDESGCGPRSICFGRDPKFSILCSPKKTRLDPR</sequence>
<proteinExistence type="predicted"/>
<dbReference type="PANTHER" id="PTHR46410:SF7">
    <property type="entry name" value="AT-RICH INTERACTIVE DOMAIN-CONTAINING PROTEIN 1-LIKE"/>
    <property type="match status" value="1"/>
</dbReference>
<evidence type="ECO:0000313" key="4">
    <source>
        <dbReference type="Proteomes" id="UP001291623"/>
    </source>
</evidence>